<proteinExistence type="predicted"/>
<sequence length="541" mass="55292">MGVNGPAGSLLRWTGLPATSTMSVMRGRGVVAVFLAVGVGGVVACSGPAEDRGPVRVGELPAEVTGLGPAVLLGSVADDRRSDLHGLYQVERFGAELTGVAPTRRHVEVALGDPLGPTVARGLAEDPRDAFVADGRVRDTELPDHSSVRTVTPVGAGLAVTGNRCLVVRADGQVRQPAVEARCHAGSTGGLLWSVSHTGQWGAVDLSTGVPSPPVTVAGTPFGATADGRHLFVTETGTRRVSVVDTRTGVARSTGVELARGEPDGAVGPAGFAHLRIVDGQRRLSLIGLEGTVRDLLAPVGHVAFTPDGTRALVVQPAEGYRIVILDLASGDVRQVTGAGRPTGYLTALVTGDHALLAELVGPQPRQVRPVRLWSVDLAAARLTGASAVGDGGQVQRFEADAARVADGAITLAPGGQVLSLDARGRVVAARAGARPGPALPDGRLLHRLDDGAGGLRNDPLMARGADGRETELSTGAGPDQVVSHLLPTPDGGHLLVSLQPGGGTRARALGSQIMLVRLDGTGEPLLLYRNAVLVSLGRSG</sequence>
<dbReference type="STRING" id="683228.GA0070617_1458"/>
<accession>A0A1C6U8X0</accession>
<dbReference type="InterPro" id="IPR015943">
    <property type="entry name" value="WD40/YVTN_repeat-like_dom_sf"/>
</dbReference>
<dbReference type="SUPFAM" id="SSF82171">
    <property type="entry name" value="DPP6 N-terminal domain-like"/>
    <property type="match status" value="1"/>
</dbReference>
<organism evidence="1 2">
    <name type="scientific">Micromonospora yangpuensis</name>
    <dbReference type="NCBI Taxonomy" id="683228"/>
    <lineage>
        <taxon>Bacteria</taxon>
        <taxon>Bacillati</taxon>
        <taxon>Actinomycetota</taxon>
        <taxon>Actinomycetes</taxon>
        <taxon>Micromonosporales</taxon>
        <taxon>Micromonosporaceae</taxon>
        <taxon>Micromonospora</taxon>
    </lineage>
</organism>
<name>A0A1C6U8X0_9ACTN</name>
<dbReference type="Gene3D" id="2.130.10.10">
    <property type="entry name" value="YVTN repeat-like/Quinoprotein amine dehydrogenase"/>
    <property type="match status" value="1"/>
</dbReference>
<dbReference type="EMBL" id="FMIA01000002">
    <property type="protein sequence ID" value="SCL50361.1"/>
    <property type="molecule type" value="Genomic_DNA"/>
</dbReference>
<dbReference type="Proteomes" id="UP000198937">
    <property type="component" value="Unassembled WGS sequence"/>
</dbReference>
<evidence type="ECO:0008006" key="3">
    <source>
        <dbReference type="Google" id="ProtNLM"/>
    </source>
</evidence>
<protein>
    <recommendedName>
        <fullName evidence="3">DNA-binding beta-propeller fold protein YncE</fullName>
    </recommendedName>
</protein>
<gene>
    <name evidence="1" type="ORF">GA0070617_1458</name>
</gene>
<evidence type="ECO:0000313" key="1">
    <source>
        <dbReference type="EMBL" id="SCL50361.1"/>
    </source>
</evidence>
<evidence type="ECO:0000313" key="2">
    <source>
        <dbReference type="Proteomes" id="UP000198937"/>
    </source>
</evidence>
<reference evidence="2" key="1">
    <citation type="submission" date="2016-06" db="EMBL/GenBank/DDBJ databases">
        <authorList>
            <person name="Varghese N."/>
            <person name="Submissions Spin"/>
        </authorList>
    </citation>
    <scope>NUCLEOTIDE SEQUENCE [LARGE SCALE GENOMIC DNA]</scope>
    <source>
        <strain evidence="2">DSM 45577</strain>
    </source>
</reference>
<dbReference type="AlphaFoldDB" id="A0A1C6U8X0"/>
<keyword evidence="2" id="KW-1185">Reference proteome</keyword>